<name>A0A6A6VQX0_9PEZI</name>
<protein>
    <submittedName>
        <fullName evidence="2">Uncharacterized protein</fullName>
    </submittedName>
</protein>
<evidence type="ECO:0000313" key="3">
    <source>
        <dbReference type="Proteomes" id="UP000799437"/>
    </source>
</evidence>
<dbReference type="Proteomes" id="UP000799437">
    <property type="component" value="Unassembled WGS sequence"/>
</dbReference>
<gene>
    <name evidence="2" type="ORF">EJ05DRAFT_542248</name>
</gene>
<reference evidence="2" key="1">
    <citation type="journal article" date="2020" name="Stud. Mycol.">
        <title>101 Dothideomycetes genomes: a test case for predicting lifestyles and emergence of pathogens.</title>
        <authorList>
            <person name="Haridas S."/>
            <person name="Albert R."/>
            <person name="Binder M."/>
            <person name="Bloem J."/>
            <person name="Labutti K."/>
            <person name="Salamov A."/>
            <person name="Andreopoulos B."/>
            <person name="Baker S."/>
            <person name="Barry K."/>
            <person name="Bills G."/>
            <person name="Bluhm B."/>
            <person name="Cannon C."/>
            <person name="Castanera R."/>
            <person name="Culley D."/>
            <person name="Daum C."/>
            <person name="Ezra D."/>
            <person name="Gonzalez J."/>
            <person name="Henrissat B."/>
            <person name="Kuo A."/>
            <person name="Liang C."/>
            <person name="Lipzen A."/>
            <person name="Lutzoni F."/>
            <person name="Magnuson J."/>
            <person name="Mondo S."/>
            <person name="Nolan M."/>
            <person name="Ohm R."/>
            <person name="Pangilinan J."/>
            <person name="Park H.-J."/>
            <person name="Ramirez L."/>
            <person name="Alfaro M."/>
            <person name="Sun H."/>
            <person name="Tritt A."/>
            <person name="Yoshinaga Y."/>
            <person name="Zwiers L.-H."/>
            <person name="Turgeon B."/>
            <person name="Goodwin S."/>
            <person name="Spatafora J."/>
            <person name="Crous P."/>
            <person name="Grigoriev I."/>
        </authorList>
    </citation>
    <scope>NUCLEOTIDE SEQUENCE</scope>
    <source>
        <strain evidence="2">CBS 121739</strain>
    </source>
</reference>
<feature type="region of interest" description="Disordered" evidence="1">
    <location>
        <begin position="1"/>
        <end position="44"/>
    </location>
</feature>
<sequence>MPGKGPVLPPNGIGRPVRPRSSKLEDITPTAGSESREDSQAQSLVRPVHQQLSVDFEPRSSIWLQPTRLIKRPITGSTFLSCRKRRRISRPSLGSSLINLPVEITLMIVEHLVDESCPRYDSGLYNTRPQDPMPRLLGLAYTCKRFHAEVLISMFRAEKLEIWLSVKDGTKDFIIPVIENFNFKRQHFVIRGENEANKTSVELEIPRHLKKTDLERIGTLNVIMLHMVYECCTKNCNQSEYHCKAKEMMEAVIEAIRRLLEFKFTGVKRLNLHVIECSIQCAPQATTTTPPMRLRTLPFATELIDVYDFLGCAQHLHQVAYNVRSETGENGVMLGRTPGLREFDEEVTTSWMREILSEADSLRNDL</sequence>
<dbReference type="AlphaFoldDB" id="A0A6A6VQX0"/>
<proteinExistence type="predicted"/>
<evidence type="ECO:0000313" key="2">
    <source>
        <dbReference type="EMBL" id="KAF2753058.1"/>
    </source>
</evidence>
<dbReference type="EMBL" id="ML996588">
    <property type="protein sequence ID" value="KAF2753058.1"/>
    <property type="molecule type" value="Genomic_DNA"/>
</dbReference>
<dbReference type="RefSeq" id="XP_033595509.1">
    <property type="nucleotide sequence ID" value="XM_033749712.1"/>
</dbReference>
<organism evidence="2 3">
    <name type="scientific">Pseudovirgaria hyperparasitica</name>
    <dbReference type="NCBI Taxonomy" id="470096"/>
    <lineage>
        <taxon>Eukaryota</taxon>
        <taxon>Fungi</taxon>
        <taxon>Dikarya</taxon>
        <taxon>Ascomycota</taxon>
        <taxon>Pezizomycotina</taxon>
        <taxon>Dothideomycetes</taxon>
        <taxon>Dothideomycetes incertae sedis</taxon>
        <taxon>Acrospermales</taxon>
        <taxon>Acrospermaceae</taxon>
        <taxon>Pseudovirgaria</taxon>
    </lineage>
</organism>
<keyword evidence="3" id="KW-1185">Reference proteome</keyword>
<dbReference type="GeneID" id="54490766"/>
<evidence type="ECO:0000256" key="1">
    <source>
        <dbReference type="SAM" id="MobiDB-lite"/>
    </source>
</evidence>
<accession>A0A6A6VQX0</accession>